<proteinExistence type="predicted"/>
<reference evidence="1" key="1">
    <citation type="submission" date="2020-03" db="EMBL/GenBank/DDBJ databases">
        <title>The deep terrestrial virosphere.</title>
        <authorList>
            <person name="Holmfeldt K."/>
            <person name="Nilsson E."/>
            <person name="Simone D."/>
            <person name="Lopez-Fernandez M."/>
            <person name="Wu X."/>
            <person name="de Brujin I."/>
            <person name="Lundin D."/>
            <person name="Andersson A."/>
            <person name="Bertilsson S."/>
            <person name="Dopson M."/>
        </authorList>
    </citation>
    <scope>NUCLEOTIDE SEQUENCE</scope>
    <source>
        <strain evidence="2">MM415A00385</strain>
        <strain evidence="1">MM415B00526</strain>
    </source>
</reference>
<dbReference type="AlphaFoldDB" id="A0A6M3J2Z4"/>
<dbReference type="Gene3D" id="2.60.120.260">
    <property type="entry name" value="Galactose-binding domain-like"/>
    <property type="match status" value="1"/>
</dbReference>
<evidence type="ECO:0008006" key="3">
    <source>
        <dbReference type="Google" id="ProtNLM"/>
    </source>
</evidence>
<evidence type="ECO:0000313" key="1">
    <source>
        <dbReference type="EMBL" id="QJA64246.1"/>
    </source>
</evidence>
<gene>
    <name evidence="2" type="ORF">MM415A00385_0019</name>
    <name evidence="1" type="ORF">MM415B00526_0009</name>
</gene>
<name>A0A6M3J2Z4_9ZZZZ</name>
<dbReference type="EMBL" id="MT142492">
    <property type="protein sequence ID" value="QJA82629.1"/>
    <property type="molecule type" value="Genomic_DNA"/>
</dbReference>
<sequence length="750" mass="81586">MAQEVNQDLQVIINSLYYSLSSYPVAQYVSKSPGKVNIGPSSYDNQNYLSNWIINDQTGGLGISDMDESIHADRYWWGNCITKWKGHLPLPRKVESQTLTVYTTQPLTTFNMEGAADWTTETGTAVRDGAVKHGGSYSWKLSDSSSAYKLLTWDADYQSKKVTWSCYVYNTGAYLTLDDGVTSADSAAQTAGASWQLLTVSLTLSANATRVKLMLINASGSDSRYFDDGAVIVPTATATSNVYMENFNGELYIAHGNVLYKLASGRATLTYINTLPAAITALKASLNSCLYIYLGDADEYWYMSTAEVCTETNVNDANLAVQWNDTLLKLSSTGEGDYSAAPNSATPTWATTGDITDIGADVETLFIGKDANGDDVVYAASHSWLMVLDFANTNWLNTALKLPDHPKGGKGACYWQGAHYISYGLGVKKYISGSTATISEVGLIKDDGLPVELNGEIVKLLGEGSADEMFALVDASLTAGNSRSGVYAYDGRAWTCWWYDSANNGAMHDCIISSAESGYALYWDVGGAIKYIDIHRGIANPEQLAGVQEYEAAGIHISPWFDKGTPAFDALLALLTTWAAKITTTETVAIRYRTDKSDTTLDLDLSGSKWELLETLNTTGEAGQNEETLASGAGLTFNSLQIRLDLARGATTTNTPDLQSLVASYELLTGADGNWIWTLTIPLDYEHGTSPKQKKENLDTAVQLGTLVPIKFRDSASDEPYYCRLRLLSANVQTGHEWEGQYVVQAIKII</sequence>
<organism evidence="1">
    <name type="scientific">viral metagenome</name>
    <dbReference type="NCBI Taxonomy" id="1070528"/>
    <lineage>
        <taxon>unclassified sequences</taxon>
        <taxon>metagenomes</taxon>
        <taxon>organismal metagenomes</taxon>
    </lineage>
</organism>
<dbReference type="EMBL" id="MT141516">
    <property type="protein sequence ID" value="QJA64246.1"/>
    <property type="molecule type" value="Genomic_DNA"/>
</dbReference>
<evidence type="ECO:0000313" key="2">
    <source>
        <dbReference type="EMBL" id="QJA82629.1"/>
    </source>
</evidence>
<accession>A0A6M3J2Z4</accession>
<protein>
    <recommendedName>
        <fullName evidence="3">Tail protein</fullName>
    </recommendedName>
</protein>